<sequence length="771" mass="89051">MSTNKDKIIQFIKDETSKCIQNNSYTFEKCNALIISMELFLDRSNVSRTLNELHRTGILIKKNGRPTSYISKDVLHNKFPFASFPDVLLKNAKIEDYISQPSNPIQQSATKSFSIIGSQKGGSLYDLMNQALPVLYLPKNFFKIIILKGSFGTGKKYFLRQMLDRAKQMNLIPQKSDICFLEFPEIIPDFYHLTQKLDTLDHCYILNIVLSSTHFQQENLSSFVNLLATYYENKVEIPLIALTVSEKFDSSILQTLSPVILNFPSLDERSETEVLQLTLSMIQQESIRLAKNISISVEFLRTLSANIHNCHQMEQEILFAVSKSLFSSYTKGEVNTLYLEPGFLSESCNVDQKISSSYVLQHFPDTITLNYQQPYDFANDFSTLSFNSSAENESNYELSDYFTRNFTLCNEADLKDVTGSYSEDWLLSSIRQLFTKSVYYVDPALTDNLCLHISSVFNGSFNIKKMTLPEVTYTIPLVQKLLALANENHLTISKTQEKYLSILLHYCENLLNDFHIPIIIASRHQMIMNNYSNIFNLHYNRRLIYSFAIPETSNEKESSYLSRLYQFALKINRGQGVLILSDDDLKSQISSYFFPKTKLVSYCIPLHSFLILRAIIDLISNEKATVFSIIPNLLIKQQDTFSVLKDTTLKSYTLRSADENLLFVRKLMPGLDSVHINEYFYSALKQILNELEIEMTNSRILNFLFHGNCLLFQRKYRMNFYDNIADIHLNIDPDLFDLLKNCIEHIPELAKYEFTKKEFYVLYQALVYGGF</sequence>
<dbReference type="AlphaFoldDB" id="A0A174TFZ0"/>
<evidence type="ECO:0000313" key="1">
    <source>
        <dbReference type="EMBL" id="CUQ08652.1"/>
    </source>
</evidence>
<proteinExistence type="predicted"/>
<dbReference type="RefSeq" id="WP_055161936.1">
    <property type="nucleotide sequence ID" value="NZ_CZAU01000040.1"/>
</dbReference>
<organism evidence="1 2">
    <name type="scientific">Anaerostipes hadrus</name>
    <dbReference type="NCBI Taxonomy" id="649756"/>
    <lineage>
        <taxon>Bacteria</taxon>
        <taxon>Bacillati</taxon>
        <taxon>Bacillota</taxon>
        <taxon>Clostridia</taxon>
        <taxon>Lachnospirales</taxon>
        <taxon>Lachnospiraceae</taxon>
        <taxon>Anaerostipes</taxon>
    </lineage>
</organism>
<reference evidence="1 2" key="1">
    <citation type="submission" date="2015-09" db="EMBL/GenBank/DDBJ databases">
        <authorList>
            <consortium name="Pathogen Informatics"/>
        </authorList>
    </citation>
    <scope>NUCLEOTIDE SEQUENCE [LARGE SCALE GENOMIC DNA]</scope>
    <source>
        <strain evidence="1 2">2789STDY5834908</strain>
    </source>
</reference>
<accession>A0A174TFZ0</accession>
<gene>
    <name evidence="1" type="ORF">ERS852520_03013</name>
</gene>
<dbReference type="EMBL" id="CZAU01000040">
    <property type="protein sequence ID" value="CUQ08652.1"/>
    <property type="molecule type" value="Genomic_DNA"/>
</dbReference>
<name>A0A174TFZ0_ANAHA</name>
<protein>
    <submittedName>
        <fullName evidence="1">Transcriptional antiterminator</fullName>
    </submittedName>
</protein>
<evidence type="ECO:0000313" key="2">
    <source>
        <dbReference type="Proteomes" id="UP000095564"/>
    </source>
</evidence>
<dbReference type="OrthoDB" id="2058346at2"/>
<dbReference type="Proteomes" id="UP000095564">
    <property type="component" value="Unassembled WGS sequence"/>
</dbReference>